<evidence type="ECO:0000256" key="1">
    <source>
        <dbReference type="SAM" id="MobiDB-lite"/>
    </source>
</evidence>
<sequence>MPASSSSSEDDGLDVFAAVTVSAADLQAHAERSKQVAKERQARARARRAGGGGVLGAVPSGAADGATADPDASLFLDAAQLKVAEALQRRLQAELEDDPAPAAGVAAQPAPQQQQPGDESDGGGVRLFRRVKAGAPVVDRQRQQQEQQEWQAKDGGRCAGTVAEVRHLEEPTKARCRAAAVDAANLLAAADAAAQQARQHIAAPLGWLPADDDPCRWSHRRKRRAAKLAAEAAAWQSRSVA</sequence>
<keyword evidence="3" id="KW-1185">Reference proteome</keyword>
<accession>A0A2P6VHC2</accession>
<comment type="caution">
    <text evidence="2">The sequence shown here is derived from an EMBL/GenBank/DDBJ whole genome shotgun (WGS) entry which is preliminary data.</text>
</comment>
<feature type="region of interest" description="Disordered" evidence="1">
    <location>
        <begin position="27"/>
        <end position="69"/>
    </location>
</feature>
<dbReference type="OrthoDB" id="10659576at2759"/>
<feature type="region of interest" description="Disordered" evidence="1">
    <location>
        <begin position="90"/>
        <end position="156"/>
    </location>
</feature>
<protein>
    <submittedName>
        <fullName evidence="2">Uncharacterized protein</fullName>
    </submittedName>
</protein>
<evidence type="ECO:0000313" key="2">
    <source>
        <dbReference type="EMBL" id="PSC73491.1"/>
    </source>
</evidence>
<dbReference type="Proteomes" id="UP000239649">
    <property type="component" value="Unassembled WGS sequence"/>
</dbReference>
<dbReference type="AlphaFoldDB" id="A0A2P6VHC2"/>
<feature type="compositionally biased region" description="Low complexity" evidence="1">
    <location>
        <begin position="100"/>
        <end position="117"/>
    </location>
</feature>
<proteinExistence type="predicted"/>
<dbReference type="EMBL" id="LHPF02000007">
    <property type="protein sequence ID" value="PSC73491.1"/>
    <property type="molecule type" value="Genomic_DNA"/>
</dbReference>
<gene>
    <name evidence="2" type="ORF">C2E20_3356</name>
</gene>
<organism evidence="2 3">
    <name type="scientific">Micractinium conductrix</name>
    <dbReference type="NCBI Taxonomy" id="554055"/>
    <lineage>
        <taxon>Eukaryota</taxon>
        <taxon>Viridiplantae</taxon>
        <taxon>Chlorophyta</taxon>
        <taxon>core chlorophytes</taxon>
        <taxon>Trebouxiophyceae</taxon>
        <taxon>Chlorellales</taxon>
        <taxon>Chlorellaceae</taxon>
        <taxon>Chlorella clade</taxon>
        <taxon>Micractinium</taxon>
    </lineage>
</organism>
<feature type="compositionally biased region" description="Low complexity" evidence="1">
    <location>
        <begin position="56"/>
        <end position="69"/>
    </location>
</feature>
<reference evidence="2 3" key="1">
    <citation type="journal article" date="2018" name="Plant J.">
        <title>Genome sequences of Chlorella sorokiniana UTEX 1602 and Micractinium conductrix SAG 241.80: implications to maltose excretion by a green alga.</title>
        <authorList>
            <person name="Arriola M.B."/>
            <person name="Velmurugan N."/>
            <person name="Zhang Y."/>
            <person name="Plunkett M.H."/>
            <person name="Hondzo H."/>
            <person name="Barney B.M."/>
        </authorList>
    </citation>
    <scope>NUCLEOTIDE SEQUENCE [LARGE SCALE GENOMIC DNA]</scope>
    <source>
        <strain evidence="2 3">SAG 241.80</strain>
    </source>
</reference>
<evidence type="ECO:0000313" key="3">
    <source>
        <dbReference type="Proteomes" id="UP000239649"/>
    </source>
</evidence>
<name>A0A2P6VHC2_9CHLO</name>
<feature type="compositionally biased region" description="Basic and acidic residues" evidence="1">
    <location>
        <begin position="28"/>
        <end position="42"/>
    </location>
</feature>